<keyword evidence="4" id="KW-0564">Palmitate</keyword>
<protein>
    <submittedName>
        <fullName evidence="6">ABC transporter substrate-binding protein</fullName>
    </submittedName>
</protein>
<gene>
    <name evidence="6" type="ORF">ACFSKK_00420</name>
</gene>
<evidence type="ECO:0000256" key="5">
    <source>
        <dbReference type="ARBA" id="ARBA00023288"/>
    </source>
</evidence>
<sequence>MSTKLRRKWFALITFVLLISLVVGCSGSNETNSQSQSETEGDELKGTITMWGWDTNYIEVVSKEFNKVYPDIKIELTNVAAEDYLQKVQTTLASGGELPDILWGERNYRGKIFELDIWENLEEEPYQFDKTLVFDYLDELTTNPKGEVIALEQSLTPGALAYRRDLAKEYFGTDDPKELEEMFQSIDDFIEKGKEVQAKSGGEVYMFSSLGELNEIFTAQSQKPLMDGEVVDVSGKMGEVIENVVKVRDAGIVDKLEIWSPQWNASFADGKHIFFPAANWAPQYVIKPNDKDGEGRWGLMKPPGNAYSWGGTVFGISKDSKEKELAWTFMNWLLLTKEGADASKLVNFYVPLKSVYDDPEFASSEDPFFNNQDVGKFWMEEIVPELEVPQISASDSVVKDATNLILNLLNSDSDVDADEAITKLKDEVKAKLPDKEIK</sequence>
<dbReference type="PROSITE" id="PS51257">
    <property type="entry name" value="PROKAR_LIPOPROTEIN"/>
    <property type="match status" value="1"/>
</dbReference>
<keyword evidence="1" id="KW-1003">Cell membrane</keyword>
<evidence type="ECO:0000256" key="1">
    <source>
        <dbReference type="ARBA" id="ARBA00022475"/>
    </source>
</evidence>
<keyword evidence="5" id="KW-0449">Lipoprotein</keyword>
<dbReference type="EMBL" id="JBHUIK010000001">
    <property type="protein sequence ID" value="MFD2212170.1"/>
    <property type="molecule type" value="Genomic_DNA"/>
</dbReference>
<evidence type="ECO:0000256" key="2">
    <source>
        <dbReference type="ARBA" id="ARBA00022729"/>
    </source>
</evidence>
<dbReference type="SUPFAM" id="SSF53850">
    <property type="entry name" value="Periplasmic binding protein-like II"/>
    <property type="match status" value="1"/>
</dbReference>
<dbReference type="PANTHER" id="PTHR43649:SF33">
    <property type="entry name" value="POLYGALACTURONAN_RHAMNOGALACTURONAN-BINDING PROTEIN YTCQ"/>
    <property type="match status" value="1"/>
</dbReference>
<dbReference type="Gene3D" id="3.40.190.10">
    <property type="entry name" value="Periplasmic binding protein-like II"/>
    <property type="match status" value="1"/>
</dbReference>
<proteinExistence type="predicted"/>
<evidence type="ECO:0000313" key="7">
    <source>
        <dbReference type="Proteomes" id="UP001597318"/>
    </source>
</evidence>
<dbReference type="Pfam" id="PF13416">
    <property type="entry name" value="SBP_bac_8"/>
    <property type="match status" value="1"/>
</dbReference>
<dbReference type="InterPro" id="IPR050490">
    <property type="entry name" value="Bact_solute-bd_prot1"/>
</dbReference>
<name>A0ABW5BTM8_9BACI</name>
<dbReference type="RefSeq" id="WP_247342922.1">
    <property type="nucleotide sequence ID" value="NZ_CP095550.1"/>
</dbReference>
<comment type="caution">
    <text evidence="6">The sequence shown here is derived from an EMBL/GenBank/DDBJ whole genome shotgun (WGS) entry which is preliminary data.</text>
</comment>
<dbReference type="Proteomes" id="UP001597318">
    <property type="component" value="Unassembled WGS sequence"/>
</dbReference>
<evidence type="ECO:0000256" key="4">
    <source>
        <dbReference type="ARBA" id="ARBA00023139"/>
    </source>
</evidence>
<evidence type="ECO:0000256" key="3">
    <source>
        <dbReference type="ARBA" id="ARBA00023136"/>
    </source>
</evidence>
<evidence type="ECO:0000313" key="6">
    <source>
        <dbReference type="EMBL" id="MFD2212170.1"/>
    </source>
</evidence>
<reference evidence="7" key="1">
    <citation type="journal article" date="2019" name="Int. J. Syst. Evol. Microbiol.">
        <title>The Global Catalogue of Microorganisms (GCM) 10K type strain sequencing project: providing services to taxonomists for standard genome sequencing and annotation.</title>
        <authorList>
            <consortium name="The Broad Institute Genomics Platform"/>
            <consortium name="The Broad Institute Genome Sequencing Center for Infectious Disease"/>
            <person name="Wu L."/>
            <person name="Ma J."/>
        </authorList>
    </citation>
    <scope>NUCLEOTIDE SEQUENCE [LARGE SCALE GENOMIC DNA]</scope>
    <source>
        <strain evidence="7">CGMCC 1.15474</strain>
    </source>
</reference>
<keyword evidence="7" id="KW-1185">Reference proteome</keyword>
<keyword evidence="2" id="KW-0732">Signal</keyword>
<keyword evidence="3" id="KW-0472">Membrane</keyword>
<dbReference type="PANTHER" id="PTHR43649">
    <property type="entry name" value="ARABINOSE-BINDING PROTEIN-RELATED"/>
    <property type="match status" value="1"/>
</dbReference>
<accession>A0ABW5BTM8</accession>
<dbReference type="InterPro" id="IPR006059">
    <property type="entry name" value="SBP"/>
</dbReference>
<organism evidence="6 7">
    <name type="scientific">Metabacillus endolithicus</name>
    <dbReference type="NCBI Taxonomy" id="1535204"/>
    <lineage>
        <taxon>Bacteria</taxon>
        <taxon>Bacillati</taxon>
        <taxon>Bacillota</taxon>
        <taxon>Bacilli</taxon>
        <taxon>Bacillales</taxon>
        <taxon>Bacillaceae</taxon>
        <taxon>Metabacillus</taxon>
    </lineage>
</organism>